<dbReference type="SMART" id="SM00173">
    <property type="entry name" value="RAS"/>
    <property type="match status" value="1"/>
</dbReference>
<dbReference type="InterPro" id="IPR005225">
    <property type="entry name" value="Small_GTP-bd"/>
</dbReference>
<organism evidence="2 3">
    <name type="scientific">Anaeramoeba flamelloides</name>
    <dbReference type="NCBI Taxonomy" id="1746091"/>
    <lineage>
        <taxon>Eukaryota</taxon>
        <taxon>Metamonada</taxon>
        <taxon>Anaeramoebidae</taxon>
        <taxon>Anaeramoeba</taxon>
    </lineage>
</organism>
<dbReference type="SMART" id="SM00176">
    <property type="entry name" value="RAN"/>
    <property type="match status" value="1"/>
</dbReference>
<dbReference type="SUPFAM" id="SSF52540">
    <property type="entry name" value="P-loop containing nucleoside triphosphate hydrolases"/>
    <property type="match status" value="1"/>
</dbReference>
<protein>
    <submittedName>
        <fullName evidence="2">Ras and ef-hand domain-containing protein</fullName>
    </submittedName>
</protein>
<accession>A0ABQ8YI35</accession>
<name>A0ABQ8YI35_9EUKA</name>
<dbReference type="PROSITE" id="PS51419">
    <property type="entry name" value="RAB"/>
    <property type="match status" value="1"/>
</dbReference>
<dbReference type="Gene3D" id="3.40.50.300">
    <property type="entry name" value="P-loop containing nucleotide triphosphate hydrolases"/>
    <property type="match status" value="1"/>
</dbReference>
<sequence length="200" mass="22390">MDKPFLKLIMLGDCSVGKSSIVIKFSEDKFSESVESTVGAAFASKSIFNGEKEITLQIWDTAGQERFHSLSLLYYRETHGAIVVYDITSKASFERAKLWIEEIRENIDNKAQIALVGNKIDKQKRIISTEKGSNFAKGQGLLFFETSAKTGFGVNKIFYEMSKVIEPKPITAYEDYKSDTDNLNLDPNLLNEGSKKTGCC</sequence>
<dbReference type="PRINTS" id="PR00449">
    <property type="entry name" value="RASTRNSFRMNG"/>
</dbReference>
<dbReference type="PROSITE" id="PS51420">
    <property type="entry name" value="RHO"/>
    <property type="match status" value="1"/>
</dbReference>
<dbReference type="SMART" id="SM00174">
    <property type="entry name" value="RHO"/>
    <property type="match status" value="1"/>
</dbReference>
<reference evidence="2" key="1">
    <citation type="submission" date="2022-08" db="EMBL/GenBank/DDBJ databases">
        <title>Novel sulfate-reducing endosymbionts in the free-living metamonad Anaeramoeba.</title>
        <authorList>
            <person name="Jerlstrom-Hultqvist J."/>
            <person name="Cepicka I."/>
            <person name="Gallot-Lavallee L."/>
            <person name="Salas-Leiva D."/>
            <person name="Curtis B.A."/>
            <person name="Zahonova K."/>
            <person name="Pipaliya S."/>
            <person name="Dacks J."/>
            <person name="Roger A.J."/>
        </authorList>
    </citation>
    <scope>NUCLEOTIDE SEQUENCE</scope>
    <source>
        <strain evidence="2">Schooner1</strain>
    </source>
</reference>
<dbReference type="SMART" id="SM00175">
    <property type="entry name" value="RAB"/>
    <property type="match status" value="1"/>
</dbReference>
<dbReference type="InterPro" id="IPR001806">
    <property type="entry name" value="Small_GTPase"/>
</dbReference>
<dbReference type="PROSITE" id="PS51421">
    <property type="entry name" value="RAS"/>
    <property type="match status" value="1"/>
</dbReference>
<keyword evidence="3" id="KW-1185">Reference proteome</keyword>
<evidence type="ECO:0000313" key="3">
    <source>
        <dbReference type="Proteomes" id="UP001150062"/>
    </source>
</evidence>
<dbReference type="Pfam" id="PF00071">
    <property type="entry name" value="Ras"/>
    <property type="match status" value="1"/>
</dbReference>
<gene>
    <name evidence="2" type="ORF">M0813_21505</name>
</gene>
<dbReference type="NCBIfam" id="TIGR00231">
    <property type="entry name" value="small_GTP"/>
    <property type="match status" value="1"/>
</dbReference>
<comment type="caution">
    <text evidence="2">The sequence shown here is derived from an EMBL/GenBank/DDBJ whole genome shotgun (WGS) entry which is preliminary data.</text>
</comment>
<evidence type="ECO:0000256" key="1">
    <source>
        <dbReference type="ARBA" id="ARBA00022741"/>
    </source>
</evidence>
<proteinExistence type="predicted"/>
<dbReference type="Proteomes" id="UP001150062">
    <property type="component" value="Unassembled WGS sequence"/>
</dbReference>
<dbReference type="PANTHER" id="PTHR47978">
    <property type="match status" value="1"/>
</dbReference>
<evidence type="ECO:0000313" key="2">
    <source>
        <dbReference type="EMBL" id="KAJ6244241.1"/>
    </source>
</evidence>
<keyword evidence="1" id="KW-0547">Nucleotide-binding</keyword>
<dbReference type="EMBL" id="JAOAOG010000166">
    <property type="protein sequence ID" value="KAJ6244241.1"/>
    <property type="molecule type" value="Genomic_DNA"/>
</dbReference>
<dbReference type="InterPro" id="IPR027417">
    <property type="entry name" value="P-loop_NTPase"/>
</dbReference>